<evidence type="ECO:0000313" key="7">
    <source>
        <dbReference type="EMBL" id="CAH1403556.1"/>
    </source>
</evidence>
<feature type="chain" id="PRO_5040277255" description="Aminopeptidase" evidence="3">
    <location>
        <begin position="18"/>
        <end position="940"/>
    </location>
</feature>
<dbReference type="InterPro" id="IPR014782">
    <property type="entry name" value="Peptidase_M1_dom"/>
</dbReference>
<dbReference type="Pfam" id="PF11838">
    <property type="entry name" value="ERAP1_C"/>
    <property type="match status" value="1"/>
</dbReference>
<feature type="domain" description="Aminopeptidase N-like N-terminal" evidence="6">
    <location>
        <begin position="24"/>
        <end position="174"/>
    </location>
</feature>
<dbReference type="InterPro" id="IPR027268">
    <property type="entry name" value="Peptidase_M4/M1_CTD_sf"/>
</dbReference>
<evidence type="ECO:0008006" key="9">
    <source>
        <dbReference type="Google" id="ProtNLM"/>
    </source>
</evidence>
<dbReference type="Pfam" id="PF01433">
    <property type="entry name" value="Peptidase_M1"/>
    <property type="match status" value="1"/>
</dbReference>
<dbReference type="Pfam" id="PF17900">
    <property type="entry name" value="Peptidase_M1_N"/>
    <property type="match status" value="1"/>
</dbReference>
<evidence type="ECO:0000259" key="6">
    <source>
        <dbReference type="Pfam" id="PF17900"/>
    </source>
</evidence>
<evidence type="ECO:0000256" key="2">
    <source>
        <dbReference type="SAM" id="MobiDB-lite"/>
    </source>
</evidence>
<dbReference type="GO" id="GO:0006508">
    <property type="term" value="P:proteolysis"/>
    <property type="evidence" value="ECO:0007669"/>
    <property type="project" value="TreeGrafter"/>
</dbReference>
<name>A0A9P0MU66_NEZVI</name>
<dbReference type="AlphaFoldDB" id="A0A9P0MU66"/>
<evidence type="ECO:0000256" key="3">
    <source>
        <dbReference type="SAM" id="SignalP"/>
    </source>
</evidence>
<feature type="signal peptide" evidence="3">
    <location>
        <begin position="1"/>
        <end position="17"/>
    </location>
</feature>
<proteinExistence type="inferred from homology"/>
<evidence type="ECO:0000259" key="5">
    <source>
        <dbReference type="Pfam" id="PF11838"/>
    </source>
</evidence>
<dbReference type="GO" id="GO:0043171">
    <property type="term" value="P:peptide catabolic process"/>
    <property type="evidence" value="ECO:0007669"/>
    <property type="project" value="TreeGrafter"/>
</dbReference>
<dbReference type="InterPro" id="IPR042097">
    <property type="entry name" value="Aminopeptidase_N-like_N_sf"/>
</dbReference>
<evidence type="ECO:0000313" key="8">
    <source>
        <dbReference type="Proteomes" id="UP001152798"/>
    </source>
</evidence>
<comment type="similarity">
    <text evidence="1">Belongs to the peptidase M1 family.</text>
</comment>
<dbReference type="SUPFAM" id="SSF55486">
    <property type="entry name" value="Metalloproteases ('zincins'), catalytic domain"/>
    <property type="match status" value="1"/>
</dbReference>
<dbReference type="GO" id="GO:0005615">
    <property type="term" value="C:extracellular space"/>
    <property type="evidence" value="ECO:0007669"/>
    <property type="project" value="TreeGrafter"/>
</dbReference>
<dbReference type="Gene3D" id="1.25.50.20">
    <property type="match status" value="1"/>
</dbReference>
<feature type="region of interest" description="Disordered" evidence="2">
    <location>
        <begin position="889"/>
        <end position="918"/>
    </location>
</feature>
<dbReference type="PANTHER" id="PTHR11533:SF294">
    <property type="entry name" value="THYROTROPIN-RELEASING HORMONE-DEGRADING ECTOENZYME"/>
    <property type="match status" value="1"/>
</dbReference>
<feature type="domain" description="Peptidase M1 membrane alanine aminopeptidase" evidence="4">
    <location>
        <begin position="317"/>
        <end position="445"/>
    </location>
</feature>
<keyword evidence="3" id="KW-0732">Signal</keyword>
<dbReference type="GO" id="GO:0016020">
    <property type="term" value="C:membrane"/>
    <property type="evidence" value="ECO:0007669"/>
    <property type="project" value="TreeGrafter"/>
</dbReference>
<dbReference type="Gene3D" id="1.10.390.10">
    <property type="entry name" value="Neutral Protease Domain 2"/>
    <property type="match status" value="1"/>
</dbReference>
<evidence type="ECO:0000259" key="4">
    <source>
        <dbReference type="Pfam" id="PF01433"/>
    </source>
</evidence>
<dbReference type="GO" id="GO:0008270">
    <property type="term" value="F:zinc ion binding"/>
    <property type="evidence" value="ECO:0007669"/>
    <property type="project" value="InterPro"/>
</dbReference>
<feature type="domain" description="ERAP1-like C-terminal" evidence="5">
    <location>
        <begin position="542"/>
        <end position="868"/>
    </location>
</feature>
<organism evidence="7 8">
    <name type="scientific">Nezara viridula</name>
    <name type="common">Southern green stink bug</name>
    <name type="synonym">Cimex viridulus</name>
    <dbReference type="NCBI Taxonomy" id="85310"/>
    <lineage>
        <taxon>Eukaryota</taxon>
        <taxon>Metazoa</taxon>
        <taxon>Ecdysozoa</taxon>
        <taxon>Arthropoda</taxon>
        <taxon>Hexapoda</taxon>
        <taxon>Insecta</taxon>
        <taxon>Pterygota</taxon>
        <taxon>Neoptera</taxon>
        <taxon>Paraneoptera</taxon>
        <taxon>Hemiptera</taxon>
        <taxon>Heteroptera</taxon>
        <taxon>Panheteroptera</taxon>
        <taxon>Pentatomomorpha</taxon>
        <taxon>Pentatomoidea</taxon>
        <taxon>Pentatomidae</taxon>
        <taxon>Pentatominae</taxon>
        <taxon>Nezara</taxon>
    </lineage>
</organism>
<sequence length="940" mass="105245">MSWLLLGVLATIGLATADIPDYFQPVSYDLSFDVNLDIPANGFRGTNMIQFKTSKNLPFNVTEIVLNSLDLTVTKVMFFYPSGREDPFTDISTNKDEETISFRVKEALKPNSFYKMSIEYSGKLDGTEGLFVSKLNNENYLGMKNYPVYARRIYPCFDKPNLRSQYSVHLDITHSKKKEPVVVTGLTLHAKANGNTLLSVDYISPVDLPPYGVYFTVGNYRKPSDEFPVYVPNGISNEDINQDLWDAVTSTVVSDLSMSSGVELTLVIVPGLNVPSVSGYGIAAISRDVSLDVLGSSIDSLKDQALQLLRASVQSFFATVVSPSSWKEMWLAESIPIYIAHAALNQLRSNWKHWPQTEVLALQQSALSNSWSTSSSPIIASNLNTSSKIVNFISDPAIIKGSAFLGMLETLASNPLTSFVGYVKQQKGKSVSSEDFLAFYAKFNNMNQTLPDGKTLWTIFKPWLTESGYPYLSVFRTDHEVVVNKKRFGQADNTGWMLPLSYNTFFVNNTKVLLGADKTMVWLDDKVNGNYSVLKDRTHDLLVVFNVHGPGPYRVLYDDSSLKLLSTELEANVNYLKEDYLRSTLISDNFAFAQNDLLSYVSVFNTLRYLSSETSLGPWAIASNGFRQLWSLIYFTELRLQFENYVTDLMRHSYLHYGLSINDGDFQKGKIVKLIVSSMCDYGDEVCRRQAKEAYQTYIVGKKRVANTAIVEELYCNGLRDITDSQPIKELLKSSYKTTLTTYQKQSLFYYLSCSGGEYGSSQAINSLLENVLVSSEYDQMPAEDMIVAFKQIASKPQHYEEALGYFQDKYYQIRTKLDENHKAELIRYLGTLGSTADHLSIFGNFTFRNASSSDTVKAVQDAIKSVQTNKQFIVNHYDDMYNGLYGFAPSPTTDKPGPTDITPSSPTTPTTSPPSGSSLSAVIYPTLLIMSGLILRYIN</sequence>
<dbReference type="SUPFAM" id="SSF63737">
    <property type="entry name" value="Leukotriene A4 hydrolase N-terminal domain"/>
    <property type="match status" value="1"/>
</dbReference>
<dbReference type="Gene3D" id="2.60.40.1730">
    <property type="entry name" value="tricorn interacting facor f3 domain"/>
    <property type="match status" value="1"/>
</dbReference>
<dbReference type="PANTHER" id="PTHR11533">
    <property type="entry name" value="PROTEASE M1 ZINC METALLOPROTEASE"/>
    <property type="match status" value="1"/>
</dbReference>
<dbReference type="GO" id="GO:0070006">
    <property type="term" value="F:metalloaminopeptidase activity"/>
    <property type="evidence" value="ECO:0007669"/>
    <property type="project" value="TreeGrafter"/>
</dbReference>
<evidence type="ECO:0000256" key="1">
    <source>
        <dbReference type="ARBA" id="ARBA00010136"/>
    </source>
</evidence>
<dbReference type="GO" id="GO:0005737">
    <property type="term" value="C:cytoplasm"/>
    <property type="evidence" value="ECO:0007669"/>
    <property type="project" value="TreeGrafter"/>
</dbReference>
<reference evidence="7" key="1">
    <citation type="submission" date="2022-01" db="EMBL/GenBank/DDBJ databases">
        <authorList>
            <person name="King R."/>
        </authorList>
    </citation>
    <scope>NUCLEOTIDE SEQUENCE</scope>
</reference>
<dbReference type="InterPro" id="IPR050344">
    <property type="entry name" value="Peptidase_M1_aminopeptidases"/>
</dbReference>
<dbReference type="GO" id="GO:0042277">
    <property type="term" value="F:peptide binding"/>
    <property type="evidence" value="ECO:0007669"/>
    <property type="project" value="TreeGrafter"/>
</dbReference>
<accession>A0A9P0MU66</accession>
<dbReference type="OrthoDB" id="6584069at2759"/>
<keyword evidence="8" id="KW-1185">Reference proteome</keyword>
<feature type="compositionally biased region" description="Low complexity" evidence="2">
    <location>
        <begin position="897"/>
        <end position="918"/>
    </location>
</feature>
<dbReference type="Proteomes" id="UP001152798">
    <property type="component" value="Chromosome 5"/>
</dbReference>
<dbReference type="InterPro" id="IPR045357">
    <property type="entry name" value="Aminopeptidase_N-like_N"/>
</dbReference>
<dbReference type="EMBL" id="OV725081">
    <property type="protein sequence ID" value="CAH1403556.1"/>
    <property type="molecule type" value="Genomic_DNA"/>
</dbReference>
<dbReference type="InterPro" id="IPR024571">
    <property type="entry name" value="ERAP1-like_C_dom"/>
</dbReference>
<protein>
    <recommendedName>
        <fullName evidence="9">Aminopeptidase</fullName>
    </recommendedName>
</protein>
<gene>
    <name evidence="7" type="ORF">NEZAVI_LOCUS12149</name>
</gene>